<reference evidence="2" key="1">
    <citation type="journal article" date="2024" name="Proc. Natl. Acad. Sci. U.S.A.">
        <title>Extraordinary preservation of gene collinearity over three hundred million years revealed in homosporous lycophytes.</title>
        <authorList>
            <person name="Li C."/>
            <person name="Wickell D."/>
            <person name="Kuo L.Y."/>
            <person name="Chen X."/>
            <person name="Nie B."/>
            <person name="Liao X."/>
            <person name="Peng D."/>
            <person name="Ji J."/>
            <person name="Jenkins J."/>
            <person name="Williams M."/>
            <person name="Shu S."/>
            <person name="Plott C."/>
            <person name="Barry K."/>
            <person name="Rajasekar S."/>
            <person name="Grimwood J."/>
            <person name="Han X."/>
            <person name="Sun S."/>
            <person name="Hou Z."/>
            <person name="He W."/>
            <person name="Dai G."/>
            <person name="Sun C."/>
            <person name="Schmutz J."/>
            <person name="Leebens-Mack J.H."/>
            <person name="Li F.W."/>
            <person name="Wang L."/>
        </authorList>
    </citation>
    <scope>NUCLEOTIDE SEQUENCE [LARGE SCALE GENOMIC DNA]</scope>
    <source>
        <strain evidence="2">cv. PW_Plant_1</strain>
    </source>
</reference>
<evidence type="ECO:0000313" key="1">
    <source>
        <dbReference type="EMBL" id="KAJ7527817.1"/>
    </source>
</evidence>
<protein>
    <submittedName>
        <fullName evidence="1">Uncharacterized protein</fullName>
    </submittedName>
</protein>
<proteinExistence type="predicted"/>
<dbReference type="Proteomes" id="UP001162992">
    <property type="component" value="Chromosome 16"/>
</dbReference>
<organism evidence="1 2">
    <name type="scientific">Diphasiastrum complanatum</name>
    <name type="common">Issler's clubmoss</name>
    <name type="synonym">Lycopodium complanatum</name>
    <dbReference type="NCBI Taxonomy" id="34168"/>
    <lineage>
        <taxon>Eukaryota</taxon>
        <taxon>Viridiplantae</taxon>
        <taxon>Streptophyta</taxon>
        <taxon>Embryophyta</taxon>
        <taxon>Tracheophyta</taxon>
        <taxon>Lycopodiopsida</taxon>
        <taxon>Lycopodiales</taxon>
        <taxon>Lycopodiaceae</taxon>
        <taxon>Lycopodioideae</taxon>
        <taxon>Diphasiastrum</taxon>
    </lineage>
</organism>
<comment type="caution">
    <text evidence="1">The sequence shown here is derived from an EMBL/GenBank/DDBJ whole genome shotgun (WGS) entry which is preliminary data.</text>
</comment>
<accession>A0ACC2BDE3</accession>
<name>A0ACC2BDE3_DIPCM</name>
<sequence length="153" mass="16019">MAAATLSANQIFAANAGASICMDKTFKASTKTSVTLRSPSLGRVFGVKLGLGRVKAMATYKVTVQTPEGEKIIEAPDDAYLLDSIETAGLDLPYSCRAGACCTCVGKIIEGTVDQSDGSFLDDDQIAAGFVLTCVAYPTSDLVIKTHAEEDLN</sequence>
<keyword evidence="2" id="KW-1185">Reference proteome</keyword>
<gene>
    <name evidence="1" type="ORF">O6H91_16G072800</name>
</gene>
<dbReference type="EMBL" id="CM055107">
    <property type="protein sequence ID" value="KAJ7527817.1"/>
    <property type="molecule type" value="Genomic_DNA"/>
</dbReference>
<evidence type="ECO:0000313" key="2">
    <source>
        <dbReference type="Proteomes" id="UP001162992"/>
    </source>
</evidence>